<accession>A0A7V9Z5D0</accession>
<keyword evidence="1" id="KW-0175">Coiled coil</keyword>
<evidence type="ECO:0000313" key="2">
    <source>
        <dbReference type="EMBL" id="MBA2874321.1"/>
    </source>
</evidence>
<reference evidence="2 3" key="1">
    <citation type="submission" date="2020-07" db="EMBL/GenBank/DDBJ databases">
        <title>Genomic Encyclopedia of Type Strains, Phase IV (KMG-IV): sequencing the most valuable type-strain genomes for metagenomic binning, comparative biology and taxonomic classification.</title>
        <authorList>
            <person name="Goeker M."/>
        </authorList>
    </citation>
    <scope>NUCLEOTIDE SEQUENCE [LARGE SCALE GENOMIC DNA]</scope>
    <source>
        <strain evidence="2 3">DSM 15730</strain>
    </source>
</reference>
<evidence type="ECO:0000313" key="3">
    <source>
        <dbReference type="Proteomes" id="UP000523087"/>
    </source>
</evidence>
<proteinExistence type="predicted"/>
<dbReference type="EMBL" id="JACDUT010000002">
    <property type="protein sequence ID" value="MBA2874321.1"/>
    <property type="molecule type" value="Genomic_DNA"/>
</dbReference>
<dbReference type="AlphaFoldDB" id="A0A7V9Z5D0"/>
<dbReference type="RefSeq" id="WP_181555231.1">
    <property type="nucleotide sequence ID" value="NZ_JACDUT010000002.1"/>
</dbReference>
<name>A0A7V9Z5D0_9BACL</name>
<feature type="coiled-coil region" evidence="1">
    <location>
        <begin position="23"/>
        <end position="64"/>
    </location>
</feature>
<organism evidence="2 3">
    <name type="scientific">Thermaerobacillus caldiproteolyticus</name>
    <dbReference type="NCBI Taxonomy" id="247480"/>
    <lineage>
        <taxon>Bacteria</taxon>
        <taxon>Bacillati</taxon>
        <taxon>Bacillota</taxon>
        <taxon>Bacilli</taxon>
        <taxon>Bacillales</taxon>
        <taxon>Anoxybacillaceae</taxon>
        <taxon>Thermaerobacillus</taxon>
    </lineage>
</organism>
<sequence length="95" mass="11144">MKKNEMNERTLGALEKTVFACIRDIAEQEIPKLEGEIYRLKETLRHKENELQEKRLVVKEACEKYNFKLIEVSFEEGGPGYRLEVGPQEACKNER</sequence>
<gene>
    <name evidence="2" type="ORF">HNR31_001091</name>
</gene>
<protein>
    <submittedName>
        <fullName evidence="2">Uncharacterized protein</fullName>
    </submittedName>
</protein>
<comment type="caution">
    <text evidence="2">The sequence shown here is derived from an EMBL/GenBank/DDBJ whole genome shotgun (WGS) entry which is preliminary data.</text>
</comment>
<evidence type="ECO:0000256" key="1">
    <source>
        <dbReference type="SAM" id="Coils"/>
    </source>
</evidence>
<dbReference type="Proteomes" id="UP000523087">
    <property type="component" value="Unassembled WGS sequence"/>
</dbReference>
<keyword evidence="3" id="KW-1185">Reference proteome</keyword>